<evidence type="ECO:0000256" key="3">
    <source>
        <dbReference type="ARBA" id="ARBA00023055"/>
    </source>
</evidence>
<accession>W8AJ52</accession>
<evidence type="ECO:0000256" key="4">
    <source>
        <dbReference type="SAM" id="MobiDB-lite"/>
    </source>
</evidence>
<dbReference type="GO" id="GO:0006623">
    <property type="term" value="P:protein targeting to vacuole"/>
    <property type="evidence" value="ECO:0007669"/>
    <property type="project" value="TreeGrafter"/>
</dbReference>
<reference evidence="9" key="1">
    <citation type="submission" date="2013-07" db="EMBL/GenBank/DDBJ databases">
        <authorList>
            <person name="Geib S."/>
        </authorList>
    </citation>
    <scope>NUCLEOTIDE SEQUENCE</scope>
</reference>
<dbReference type="Pfam" id="PF25037">
    <property type="entry name" value="VPS13_C"/>
    <property type="match status" value="1"/>
</dbReference>
<gene>
    <name evidence="9" type="primary">VP13C</name>
</gene>
<evidence type="ECO:0000313" key="9">
    <source>
        <dbReference type="EMBL" id="JAB85757.1"/>
    </source>
</evidence>
<feature type="domain" description="VPS13-like middle region" evidence="6">
    <location>
        <begin position="1139"/>
        <end position="1983"/>
    </location>
</feature>
<name>W8AJ52_CERCA</name>
<dbReference type="EMBL" id="GAMC01020796">
    <property type="protein sequence ID" value="JAB85759.1"/>
    <property type="molecule type" value="mRNA"/>
</dbReference>
<dbReference type="InterPro" id="IPR056747">
    <property type="entry name" value="VPS13-like_M"/>
</dbReference>
<dbReference type="InterPro" id="IPR056748">
    <property type="entry name" value="VPS13-like_C"/>
</dbReference>
<organism evidence="9">
    <name type="scientific">Ceratitis capitata</name>
    <name type="common">Mediterranean fruit fly</name>
    <name type="synonym">Tephritis capitata</name>
    <dbReference type="NCBI Taxonomy" id="7213"/>
    <lineage>
        <taxon>Eukaryota</taxon>
        <taxon>Metazoa</taxon>
        <taxon>Ecdysozoa</taxon>
        <taxon>Arthropoda</taxon>
        <taxon>Hexapoda</taxon>
        <taxon>Insecta</taxon>
        <taxon>Pterygota</taxon>
        <taxon>Neoptera</taxon>
        <taxon>Endopterygota</taxon>
        <taxon>Diptera</taxon>
        <taxon>Brachycera</taxon>
        <taxon>Muscomorpha</taxon>
        <taxon>Tephritoidea</taxon>
        <taxon>Tephritidae</taxon>
        <taxon>Ceratitis</taxon>
        <taxon>Ceratitis</taxon>
    </lineage>
</organism>
<dbReference type="Pfam" id="PF25036">
    <property type="entry name" value="VPS13_VAB"/>
    <property type="match status" value="1"/>
</dbReference>
<feature type="region of interest" description="Disordered" evidence="4">
    <location>
        <begin position="421"/>
        <end position="440"/>
    </location>
</feature>
<dbReference type="InterPro" id="IPR026854">
    <property type="entry name" value="VPS13_N"/>
</dbReference>
<feature type="region of interest" description="Disordered" evidence="4">
    <location>
        <begin position="1426"/>
        <end position="1464"/>
    </location>
</feature>
<feature type="domain" description="Chorein N-terminal" evidence="5">
    <location>
        <begin position="2"/>
        <end position="859"/>
    </location>
</feature>
<comment type="similarity">
    <text evidence="1">Belongs to the VPS13 family.</text>
</comment>
<dbReference type="Pfam" id="PF12624">
    <property type="entry name" value="VPS13_N"/>
    <property type="match status" value="1"/>
</dbReference>
<dbReference type="GO" id="GO:0045053">
    <property type="term" value="P:protein retention in Golgi apparatus"/>
    <property type="evidence" value="ECO:0007669"/>
    <property type="project" value="TreeGrafter"/>
</dbReference>
<dbReference type="InterPro" id="IPR009543">
    <property type="entry name" value="VPS13_VAB"/>
</dbReference>
<proteinExistence type="evidence at transcript level"/>
<keyword evidence="3" id="KW-0445">Lipid transport</keyword>
<reference evidence="9" key="2">
    <citation type="journal article" date="2014" name="BMC Genomics">
        <title>A genomic perspective to assessing quality of mass-reared SIT flies used in Mediterranean fruit fly (Ceratitis capitata) eradication in California.</title>
        <authorList>
            <person name="Calla B."/>
            <person name="Hall B."/>
            <person name="Hou S."/>
            <person name="Geib S.M."/>
        </authorList>
    </citation>
    <scope>NUCLEOTIDE SEQUENCE</scope>
</reference>
<dbReference type="OrthoDB" id="428159at2759"/>
<feature type="compositionally biased region" description="Gly residues" evidence="4">
    <location>
        <begin position="427"/>
        <end position="436"/>
    </location>
</feature>
<feature type="domain" description="Vacuolar protein sorting-associated protein 13 VPS13 adaptor binding" evidence="7">
    <location>
        <begin position="2144"/>
        <end position="2649"/>
    </location>
</feature>
<dbReference type="Pfam" id="PF25033">
    <property type="entry name" value="VPS13_M"/>
    <property type="match status" value="1"/>
</dbReference>
<dbReference type="InterPro" id="IPR026847">
    <property type="entry name" value="VPS13"/>
</dbReference>
<feature type="domain" description="Intermembrane lipid transfer protein VPS13-like C-terminal" evidence="8">
    <location>
        <begin position="3226"/>
        <end position="3332"/>
    </location>
</feature>
<evidence type="ECO:0000256" key="1">
    <source>
        <dbReference type="ARBA" id="ARBA00006545"/>
    </source>
</evidence>
<feature type="compositionally biased region" description="Polar residues" evidence="4">
    <location>
        <begin position="1639"/>
        <end position="1664"/>
    </location>
</feature>
<dbReference type="PANTHER" id="PTHR16166:SF93">
    <property type="entry name" value="INTERMEMBRANE LIPID TRANSFER PROTEIN VPS13"/>
    <property type="match status" value="1"/>
</dbReference>
<protein>
    <submittedName>
        <fullName evidence="9">Vacuolar protein sorting-associated protein 13C</fullName>
    </submittedName>
</protein>
<feature type="region of interest" description="Disordered" evidence="4">
    <location>
        <begin position="1638"/>
        <end position="1668"/>
    </location>
</feature>
<keyword evidence="2" id="KW-0813">Transport</keyword>
<dbReference type="EMBL" id="GAMC01020798">
    <property type="protein sequence ID" value="JAB85757.1"/>
    <property type="molecule type" value="mRNA"/>
</dbReference>
<evidence type="ECO:0000256" key="2">
    <source>
        <dbReference type="ARBA" id="ARBA00022448"/>
    </source>
</evidence>
<evidence type="ECO:0000259" key="6">
    <source>
        <dbReference type="Pfam" id="PF25033"/>
    </source>
</evidence>
<dbReference type="PANTHER" id="PTHR16166">
    <property type="entry name" value="VACUOLAR PROTEIN SORTING-ASSOCIATED PROTEIN VPS13"/>
    <property type="match status" value="1"/>
</dbReference>
<evidence type="ECO:0000259" key="8">
    <source>
        <dbReference type="Pfam" id="PF25037"/>
    </source>
</evidence>
<evidence type="ECO:0000259" key="5">
    <source>
        <dbReference type="Pfam" id="PF12624"/>
    </source>
</evidence>
<sequence length="3366" mass="379092">MVFESVVTDVLNKVLGDYIENLDKKQLKIGIWGGDVVLHNLKIKENALDEVDLPVQLVYGFLGKLVLKIPWKNLYSQPVIAQIEDLYLLVTPKQSVQYDAEKEEKYDLQIKQAALKALEEAHKKELMKNELKPDATFSEKLTAQIVNNLQVKISNIHVRYEDASTTGENFALGVTLHDLELYTTDENWEKCYLTQQVSRVFKIANLDSLSAYMNCKTTMYSALSKEELAEVFRKNIAQKDAVPEDYNYVVGPISVMGKLQLNMNPEYDTPAFVIPKIDLALEMQKLRVGLTSTQFQQAIKLGDSMNRMQLGVRYRKYRPFNTPYKKHYREWWKFAINAILDEDIKKRNREWTWEHIKEHRQLCNTYAESFKEKELSKKPPASLIETCTLLEQKLDLFNLVLIRKRVQIEVDKIRKDEESRQSQKSGWFGGWFGGGQKNENGESNDIVKKLEAAMTPDEKAKLYEAIGYQEGTPPPDMPVHYEAIKMQFKLLALEVGLYDDSDIVGRESLKLDQLKTLMLLNFSMTTCDVTQRPGGNAISVTVGMHEIKLLGLHQNNTAPTIIESKTTDELNLLDVFFETNPLDKKCDQRIRVSARPLQVVYDADTIIRLAKVFTPPKANLSELEFAATERMANFKERSATGLQYMIDSKSALEIDIQFMPNIIIIPSTGRYDPKSNDNSLIVVTLGKFLVSSTPHNVSSSDLAGMLQDSKIALSNVLERAYDQIQVSIADIQMVVARPGEDWENTLASALQSDMHILRPTSVLCNVCLCAVDDDPRLPKMKIDIELPSIALNITEDRMFDALNVVTSIPLPESEPAQQSSITRALSTASSKLSLASFLTQEKKAKKKSDNIDLSTEIIQYTNLELSFTLKEFIVSLNKSVPIKNSHSSGSVNNATESPTDATATLVESPQDSNVFGTPVDEMPNDIAFGKIVSCTSAACTVETILSFHVLELGVKMYQRTYEMVVEANLGAINLKRHGSSDSTNYQLDIIDTPRFSEELQYLLTVSYVMAQRTAPEFFTKYNATEQLININFSTLNITLHQEVLLQLLELADSFQRKLETVLKSTQVADPTPKDRIGTAGDTGILSKLTVIAEESEEDGVLATLAPTRGRPQRQGKVVDSIQIHVKAKLEQVSLLLTCCKRPLASMQVQHFDANVILKSSYTELNLRLKDIVVTDLNPLTKHSGILSIVGDNALECQVIKFNLDETSNYNSDDMRITVAIGGMKIVFLNWFVTGVLSFLNNFQTAQAALAQASAAAADAAKQNAMVAYENATRMKLDIKVKAPVIIVPMDSQSFNAIVLDLGFLSLNNVTTEVEVPRESRRAVLDEIKLELKNMRLAKAAILLEQSRRSSVDTVDMAYGIKSHLNILDPVSCALIVKRNLSSTWYKEVPEMDISGHLKSIEFNLFMEDYAVIMAILNRNLSEGVDEFPPIEEPEQPATPKPSPDLRTQQSKVDIEPNASNTPPKRKILAAVNESGAPQKNTVHVQMKFSFLFDGVVINLLLNNEEGLARFGLYLLSLKGNKLVDGTLNTSIVLCNIQIDDTRKSNKSPIKKYLCRKDWNDSQLHRQSEKPTEVVDSCKTELSYMLDLTASIKEDDVFAEVRVSSFDLILCVDYLLKLADFFKLPEETEPVNLKKKNELKSPTTPVATNTVPKVNPKSTTSTVQPNKPVDNNKKMNLILHIEEPDIILVENLDDMNSNAIIFNVQAQLNYRAIGERQNINGQIDSLKMYMCSFMPERREATRHYILHPCMISLHGSTPEEEGLHVSLKLSDIMLNVSPATIELLNKAMRSISAENAQKDTDLRLETDYRQLWLEEPINERRYWFLKADRAIDALEYIENQLLTEVQKRKTERCVVEVPNITLVIETGIGYYTKPLIAIDTRLNAIISDWSDDLKIRGSLTLSTNYYNEALAVWEPIIEMNEHINRNGEQEYLPWELTYKVDIINQKNEAEVEEEPEEEETGKVTQIAIHSDEDLQFTVTKTCLDLLGVLGEAFSQAIQIEGLTKPEVIAPYVVENDTGFDISINFRRGIFTLHECHSPKATVANSLNSSLIFAAEDADANFSPEQVRNCTISPGGRAYLQTKDLSTITNEEDEEYNLYVQVGGIDKEVVLPVSKSDQRYFPLYRGSNQDPWGIVSEVRSEYGTTKINIHGVVKVHNHFTTTLLIHRSKPGVGRENILVGKVLPGEIFHVPLHAIYADNKDLHFSLEGYNISVQGIKWNDCPTDLEYSRHLQCDPLNTFETFYINVKRVKTEIFHEHSDKYTILSAYYTLHLRPPVYLCNALPISISVSVAGCSVRSAEAENVERNVTSAVKEDMLDYGEKEVAPGDVLHLPTVKLSSKSRENRSFLVVRLIQYLEKDWSCTTEISEDHNDMATWRFSSYDSEAKMDMDLCVRFEDRQGALQISLYSPFWMINKTGLMLSYKTDAETVDVLYHPPEYNGPILFSFREKFFFDKKAATIRVDNGDWSNKIPLDVAGSMGAVTCKSKDTPYQIGVHNHLTYNSLTKMITFIPFYIASNKCYFEIDLQEQSRPGDPWMNVLPNSCTPLWPKDDSDLMLVARVLGQCTPAFKYSEAQCTLLKLPGNKHGGINVDVQATEGGVYIIFSEFNPGDAPGLIMNHTKLPIVYQEKDVKDNVVLKPHTRLLHAWSHPSGENSIVFDIGEKITEKSKTKGETDLRRDQIGEMKLHDGSIAYWVTFLDGLQRVLLFTEDIDIAKKLEGSATIQKITQSVEVRIHGIGFSLINNIIGTTILYMGIASSGVIWEQKKGSKHFKQMNIHETAELEEQYQQYLGDRSVNQVKKYYLDSKHEIDFINMILKKNKEREIHRTFYPGVWFKMRTSPYQMQLHAKINKIQIDNQLNDYIFPVVLAPIPPPKSVATTIVLKPFIEVSVVQWVVPNSTVKQYKYATMLIQEFHFKVDLIFLTALADMFAAKVSDVQAAKLFNMNVESIEKPLSDLVETHSAQEQKNFYDNLHLGPIKIHVSFSMAGSDTTALPGILSTLVQGVGVTLTDVNDVVFRLAFFEREYQFFTQQQLTSEITAHYTGQALKQLYVLVLGLDVLGNPYGLVVGLKKGVEDLFYEPFQGAIQGPGEFAQGLALGVKSLFGHTVGGAAGAVSKITGAMGKGLAALTFDEEYQKKRRLHMNKKPQTFSEGIARSGKSLVMGFVDGVSGVVTKPVAGAREEGVEGFFKGVGKGVIGFVAQPTAGVVDFASGSFGAVRRAAEGQHDITRLRAPRYVHQDNVVRPYCRAEAEGNRVFKEIEKGKYAGTDVFIHCEELVPKHEFLVVSNHRIIHATKNDLFGTYTVQWKYRFENIDAFTPTEKGLEIRLKKQNKKVMGMFSSSEVVRKQVVIKDLKRRDRLIEILESQHKKV</sequence>
<feature type="compositionally biased region" description="Polar residues" evidence="4">
    <location>
        <begin position="1445"/>
        <end position="1462"/>
    </location>
</feature>
<dbReference type="EMBL" id="GAMC01020797">
    <property type="protein sequence ID" value="JAB85758.1"/>
    <property type="molecule type" value="mRNA"/>
</dbReference>
<evidence type="ECO:0000259" key="7">
    <source>
        <dbReference type="Pfam" id="PF25036"/>
    </source>
</evidence>
<dbReference type="GO" id="GO:0006869">
    <property type="term" value="P:lipid transport"/>
    <property type="evidence" value="ECO:0007669"/>
    <property type="project" value="UniProtKB-KW"/>
</dbReference>
<dbReference type="EMBL" id="GAMC01020799">
    <property type="protein sequence ID" value="JAB85756.1"/>
    <property type="molecule type" value="mRNA"/>
</dbReference>